<dbReference type="EMBL" id="OZ034813">
    <property type="protein sequence ID" value="CAL1355644.1"/>
    <property type="molecule type" value="Genomic_DNA"/>
</dbReference>
<keyword evidence="2" id="KW-1185">Reference proteome</keyword>
<accession>A0AAV2CGI2</accession>
<evidence type="ECO:0000313" key="2">
    <source>
        <dbReference type="Proteomes" id="UP001497516"/>
    </source>
</evidence>
<reference evidence="1 2" key="1">
    <citation type="submission" date="2024-04" db="EMBL/GenBank/DDBJ databases">
        <authorList>
            <person name="Fracassetti M."/>
        </authorList>
    </citation>
    <scope>NUCLEOTIDE SEQUENCE [LARGE SCALE GENOMIC DNA]</scope>
</reference>
<sequence>MDLLPNLRNLLLQMSKLIGLLPMRKSRTGYLLRLNQILLLASVLTPQLMRYGITFVLFTLNNVSPVNSRSSNLVLYYANEIRIFGPTIRMCCIYGPKKICCLLISTEVLRLLLWWLNVTVFV</sequence>
<dbReference type="AlphaFoldDB" id="A0AAV2CGI2"/>
<gene>
    <name evidence="1" type="ORF">LTRI10_LOCUS3392</name>
</gene>
<evidence type="ECO:0000313" key="1">
    <source>
        <dbReference type="EMBL" id="CAL1355644.1"/>
    </source>
</evidence>
<protein>
    <submittedName>
        <fullName evidence="1">Uncharacterized protein</fullName>
    </submittedName>
</protein>
<organism evidence="1 2">
    <name type="scientific">Linum trigynum</name>
    <dbReference type="NCBI Taxonomy" id="586398"/>
    <lineage>
        <taxon>Eukaryota</taxon>
        <taxon>Viridiplantae</taxon>
        <taxon>Streptophyta</taxon>
        <taxon>Embryophyta</taxon>
        <taxon>Tracheophyta</taxon>
        <taxon>Spermatophyta</taxon>
        <taxon>Magnoliopsida</taxon>
        <taxon>eudicotyledons</taxon>
        <taxon>Gunneridae</taxon>
        <taxon>Pentapetalae</taxon>
        <taxon>rosids</taxon>
        <taxon>fabids</taxon>
        <taxon>Malpighiales</taxon>
        <taxon>Linaceae</taxon>
        <taxon>Linum</taxon>
    </lineage>
</organism>
<proteinExistence type="predicted"/>
<name>A0AAV2CGI2_9ROSI</name>
<dbReference type="Proteomes" id="UP001497516">
    <property type="component" value="Chromosome 1"/>
</dbReference>